<dbReference type="PRINTS" id="PR00942">
    <property type="entry name" value="CUATPASEI"/>
</dbReference>
<evidence type="ECO:0000256" key="3">
    <source>
        <dbReference type="SAM" id="Phobius"/>
    </source>
</evidence>
<evidence type="ECO:0000259" key="4">
    <source>
        <dbReference type="PROSITE" id="PS50846"/>
    </source>
</evidence>
<evidence type="ECO:0000313" key="6">
    <source>
        <dbReference type="Proteomes" id="UP001211065"/>
    </source>
</evidence>
<keyword evidence="3" id="KW-1133">Transmembrane helix</keyword>
<dbReference type="Gene3D" id="3.30.70.100">
    <property type="match status" value="3"/>
</dbReference>
<proteinExistence type="predicted"/>
<feature type="domain" description="HMA" evidence="4">
    <location>
        <begin position="426"/>
        <end position="493"/>
    </location>
</feature>
<dbReference type="InterPro" id="IPR006122">
    <property type="entry name" value="HMA_Cu_ion-bd"/>
</dbReference>
<feature type="domain" description="HMA" evidence="4">
    <location>
        <begin position="258"/>
        <end position="324"/>
    </location>
</feature>
<accession>A0AAD5TX43</accession>
<dbReference type="InterPro" id="IPR006121">
    <property type="entry name" value="HMA_dom"/>
</dbReference>
<dbReference type="InterPro" id="IPR036163">
    <property type="entry name" value="HMA_dom_sf"/>
</dbReference>
<keyword evidence="6" id="KW-1185">Reference proteome</keyword>
<keyword evidence="3" id="KW-0812">Transmembrane</keyword>
<dbReference type="PROSITE" id="PS50846">
    <property type="entry name" value="HMA_2"/>
    <property type="match status" value="3"/>
</dbReference>
<dbReference type="PANTHER" id="PTHR46594:SF4">
    <property type="entry name" value="P-TYPE CATION-TRANSPORTING ATPASE"/>
    <property type="match status" value="1"/>
</dbReference>
<sequence length="529" mass="59073">MNQKRTSEISFNDHNAIYDAYDTKEDVENSVNLETDFNDNLKHKNTLYRSYGSLIRDGSLNLWFASERSNEKTIKKRERRNTPFLVPPAKISLSNLTPPIRRSSKIHSVCIVTTPPTPDVSAVLITVPTPPPRAYNRGPRAMETVRNDNSTSVTSATVNVSTARTLRNSFEVYGYDKKPTSSHVKQNKKLNYFRFAQSIFSTVTLIISIYLEALVYTSTSTKYFCKYLSASTIIFSSISVATNHFFALSYFKFKHLKNVLIAEVIGMTCQSCVKSIESQLNTLNGLISAKVHLIEENAEIKFDNNLLSQTLILETIENCGFEATLITNENSLTINNTMEITVGIQGMTCQSCVKSIESQLKTLEGLISAKVNLSQENADIKFDTAKLSQSLILETIENCGFETNLSFTMDEPKQNLTKINNNENFIKIILSVKGMTCKSCVSSVTKVLNDFGPLVRNVLVNLQNETAWLEFNTFSLTPTDLKSVIEDAGFECILPSNNLLISSSEVSNTFVNVTVTDISIIGMTCMVIY</sequence>
<dbReference type="Pfam" id="PF00403">
    <property type="entry name" value="HMA"/>
    <property type="match status" value="3"/>
</dbReference>
<evidence type="ECO:0000256" key="1">
    <source>
        <dbReference type="ARBA" id="ARBA00022723"/>
    </source>
</evidence>
<dbReference type="PANTHER" id="PTHR46594">
    <property type="entry name" value="P-TYPE CATION-TRANSPORTING ATPASE"/>
    <property type="match status" value="1"/>
</dbReference>
<feature type="domain" description="HMA" evidence="4">
    <location>
        <begin position="338"/>
        <end position="404"/>
    </location>
</feature>
<dbReference type="EMBL" id="JADGJW010000998">
    <property type="protein sequence ID" value="KAJ3208379.1"/>
    <property type="molecule type" value="Genomic_DNA"/>
</dbReference>
<feature type="transmembrane region" description="Helical" evidence="3">
    <location>
        <begin position="228"/>
        <end position="251"/>
    </location>
</feature>
<keyword evidence="3" id="KW-0472">Membrane</keyword>
<organism evidence="5 6">
    <name type="scientific">Clydaea vesicula</name>
    <dbReference type="NCBI Taxonomy" id="447962"/>
    <lineage>
        <taxon>Eukaryota</taxon>
        <taxon>Fungi</taxon>
        <taxon>Fungi incertae sedis</taxon>
        <taxon>Chytridiomycota</taxon>
        <taxon>Chytridiomycota incertae sedis</taxon>
        <taxon>Chytridiomycetes</taxon>
        <taxon>Lobulomycetales</taxon>
        <taxon>Lobulomycetaceae</taxon>
        <taxon>Clydaea</taxon>
    </lineage>
</organism>
<evidence type="ECO:0000256" key="2">
    <source>
        <dbReference type="ARBA" id="ARBA00023008"/>
    </source>
</evidence>
<dbReference type="NCBIfam" id="TIGR00003">
    <property type="entry name" value="copper ion binding protein"/>
    <property type="match status" value="2"/>
</dbReference>
<dbReference type="CDD" id="cd00371">
    <property type="entry name" value="HMA"/>
    <property type="match status" value="3"/>
</dbReference>
<dbReference type="AlphaFoldDB" id="A0AAD5TX43"/>
<dbReference type="FunFam" id="3.30.70.100:FF:000001">
    <property type="entry name" value="ATPase copper transporting beta"/>
    <property type="match status" value="2"/>
</dbReference>
<comment type="caution">
    <text evidence="5">The sequence shown here is derived from an EMBL/GenBank/DDBJ whole genome shotgun (WGS) entry which is preliminary data.</text>
</comment>
<keyword evidence="1" id="KW-0479">Metal-binding</keyword>
<dbReference type="InterPro" id="IPR017969">
    <property type="entry name" value="Heavy-metal-associated_CS"/>
</dbReference>
<dbReference type="PROSITE" id="PS01047">
    <property type="entry name" value="HMA_1"/>
    <property type="match status" value="3"/>
</dbReference>
<protein>
    <submittedName>
        <fullName evidence="5">ATPase Cu transporting protein 7B</fullName>
    </submittedName>
</protein>
<gene>
    <name evidence="5" type="primary">ATP7B</name>
    <name evidence="5" type="ORF">HK099_008733</name>
</gene>
<dbReference type="SUPFAM" id="SSF55008">
    <property type="entry name" value="HMA, heavy metal-associated domain"/>
    <property type="match status" value="3"/>
</dbReference>
<reference evidence="5" key="1">
    <citation type="submission" date="2020-05" db="EMBL/GenBank/DDBJ databases">
        <title>Phylogenomic resolution of chytrid fungi.</title>
        <authorList>
            <person name="Stajich J.E."/>
            <person name="Amses K."/>
            <person name="Simmons R."/>
            <person name="Seto K."/>
            <person name="Myers J."/>
            <person name="Bonds A."/>
            <person name="Quandt C.A."/>
            <person name="Barry K."/>
            <person name="Liu P."/>
            <person name="Grigoriev I."/>
            <person name="Longcore J.E."/>
            <person name="James T.Y."/>
        </authorList>
    </citation>
    <scope>NUCLEOTIDE SEQUENCE</scope>
    <source>
        <strain evidence="5">JEL0476</strain>
    </source>
</reference>
<keyword evidence="2" id="KW-0186">Copper</keyword>
<feature type="transmembrane region" description="Helical" evidence="3">
    <location>
        <begin position="195"/>
        <end position="216"/>
    </location>
</feature>
<evidence type="ECO:0000313" key="5">
    <source>
        <dbReference type="EMBL" id="KAJ3208379.1"/>
    </source>
</evidence>
<dbReference type="FunFam" id="3.30.70.100:FF:000043">
    <property type="entry name" value="Copper-transporting ATPase 2"/>
    <property type="match status" value="1"/>
</dbReference>
<name>A0AAD5TX43_9FUNG</name>
<dbReference type="GO" id="GO:0005507">
    <property type="term" value="F:copper ion binding"/>
    <property type="evidence" value="ECO:0007669"/>
    <property type="project" value="InterPro"/>
</dbReference>
<dbReference type="Proteomes" id="UP001211065">
    <property type="component" value="Unassembled WGS sequence"/>
</dbReference>